<dbReference type="InterPro" id="IPR001387">
    <property type="entry name" value="Cro/C1-type_HTH"/>
</dbReference>
<keyword evidence="1" id="KW-0238">DNA-binding</keyword>
<name>A0ABW5N9Z0_9FLAO</name>
<dbReference type="PROSITE" id="PS50943">
    <property type="entry name" value="HTH_CROC1"/>
    <property type="match status" value="1"/>
</dbReference>
<dbReference type="Pfam" id="PF01381">
    <property type="entry name" value="HTH_3"/>
    <property type="match status" value="1"/>
</dbReference>
<sequence length="116" mass="13432">MEIQNYLKTFRKRTGITLSDMSEIIGVDTGNLSKIESGQREPNLKVILGYCSILKIPIERLFKNQYTQLIKECYENVSVLKERILNAMETPNISHRIILLDVVIDRLADLKTTYEK</sequence>
<dbReference type="EMBL" id="JBHULX010000013">
    <property type="protein sequence ID" value="MFD2591024.1"/>
    <property type="molecule type" value="Genomic_DNA"/>
</dbReference>
<comment type="caution">
    <text evidence="3">The sequence shown here is derived from an EMBL/GenBank/DDBJ whole genome shotgun (WGS) entry which is preliminary data.</text>
</comment>
<proteinExistence type="predicted"/>
<evidence type="ECO:0000256" key="1">
    <source>
        <dbReference type="ARBA" id="ARBA00023125"/>
    </source>
</evidence>
<dbReference type="RefSeq" id="WP_378253209.1">
    <property type="nucleotide sequence ID" value="NZ_JBHSJV010000001.1"/>
</dbReference>
<feature type="domain" description="HTH cro/C1-type" evidence="2">
    <location>
        <begin position="7"/>
        <end position="61"/>
    </location>
</feature>
<gene>
    <name evidence="3" type="ORF">ACFSTE_09290</name>
</gene>
<dbReference type="PANTHER" id="PTHR46558">
    <property type="entry name" value="TRACRIPTIONAL REGULATORY PROTEIN-RELATED-RELATED"/>
    <property type="match status" value="1"/>
</dbReference>
<evidence type="ECO:0000259" key="2">
    <source>
        <dbReference type="PROSITE" id="PS50943"/>
    </source>
</evidence>
<organism evidence="3 4">
    <name type="scientific">Aquimarina hainanensis</name>
    <dbReference type="NCBI Taxonomy" id="1578017"/>
    <lineage>
        <taxon>Bacteria</taxon>
        <taxon>Pseudomonadati</taxon>
        <taxon>Bacteroidota</taxon>
        <taxon>Flavobacteriia</taxon>
        <taxon>Flavobacteriales</taxon>
        <taxon>Flavobacteriaceae</taxon>
        <taxon>Aquimarina</taxon>
    </lineage>
</organism>
<evidence type="ECO:0000313" key="4">
    <source>
        <dbReference type="Proteomes" id="UP001597459"/>
    </source>
</evidence>
<dbReference type="InterPro" id="IPR010982">
    <property type="entry name" value="Lambda_DNA-bd_dom_sf"/>
</dbReference>
<dbReference type="SMART" id="SM00530">
    <property type="entry name" value="HTH_XRE"/>
    <property type="match status" value="1"/>
</dbReference>
<dbReference type="Gene3D" id="1.10.260.40">
    <property type="entry name" value="lambda repressor-like DNA-binding domains"/>
    <property type="match status" value="1"/>
</dbReference>
<accession>A0ABW5N9Z0</accession>
<keyword evidence="4" id="KW-1185">Reference proteome</keyword>
<dbReference type="CDD" id="cd00093">
    <property type="entry name" value="HTH_XRE"/>
    <property type="match status" value="1"/>
</dbReference>
<dbReference type="SUPFAM" id="SSF47413">
    <property type="entry name" value="lambda repressor-like DNA-binding domains"/>
    <property type="match status" value="1"/>
</dbReference>
<evidence type="ECO:0000313" key="3">
    <source>
        <dbReference type="EMBL" id="MFD2591024.1"/>
    </source>
</evidence>
<dbReference type="Proteomes" id="UP001597459">
    <property type="component" value="Unassembled WGS sequence"/>
</dbReference>
<dbReference type="PANTHER" id="PTHR46558:SF4">
    <property type="entry name" value="DNA-BIDING PHAGE PROTEIN"/>
    <property type="match status" value="1"/>
</dbReference>
<reference evidence="4" key="1">
    <citation type="journal article" date="2019" name="Int. J. Syst. Evol. Microbiol.">
        <title>The Global Catalogue of Microorganisms (GCM) 10K type strain sequencing project: providing services to taxonomists for standard genome sequencing and annotation.</title>
        <authorList>
            <consortium name="The Broad Institute Genomics Platform"/>
            <consortium name="The Broad Institute Genome Sequencing Center for Infectious Disease"/>
            <person name="Wu L."/>
            <person name="Ma J."/>
        </authorList>
    </citation>
    <scope>NUCLEOTIDE SEQUENCE [LARGE SCALE GENOMIC DNA]</scope>
    <source>
        <strain evidence="4">KCTC 42423</strain>
    </source>
</reference>
<protein>
    <submittedName>
        <fullName evidence="3">Helix-turn-helix domain-containing protein</fullName>
    </submittedName>
</protein>